<keyword evidence="4" id="KW-1185">Reference proteome</keyword>
<feature type="region of interest" description="Disordered" evidence="1">
    <location>
        <begin position="103"/>
        <end position="137"/>
    </location>
</feature>
<keyword evidence="2" id="KW-1133">Transmembrane helix</keyword>
<feature type="transmembrane region" description="Helical" evidence="2">
    <location>
        <begin position="12"/>
        <end position="37"/>
    </location>
</feature>
<keyword evidence="2" id="KW-0472">Membrane</keyword>
<dbReference type="EMBL" id="JACAZH010000005">
    <property type="protein sequence ID" value="KAF7367753.1"/>
    <property type="molecule type" value="Genomic_DNA"/>
</dbReference>
<evidence type="ECO:0000313" key="4">
    <source>
        <dbReference type="Proteomes" id="UP000623467"/>
    </source>
</evidence>
<reference evidence="3" key="1">
    <citation type="submission" date="2020-05" db="EMBL/GenBank/DDBJ databases">
        <title>Mycena genomes resolve the evolution of fungal bioluminescence.</title>
        <authorList>
            <person name="Tsai I.J."/>
        </authorList>
    </citation>
    <scope>NUCLEOTIDE SEQUENCE</scope>
    <source>
        <strain evidence="3">160909Yilan</strain>
    </source>
</reference>
<name>A0A8H7DD57_9AGAR</name>
<proteinExistence type="predicted"/>
<evidence type="ECO:0000313" key="3">
    <source>
        <dbReference type="EMBL" id="KAF7367753.1"/>
    </source>
</evidence>
<organism evidence="3 4">
    <name type="scientific">Mycena sanguinolenta</name>
    <dbReference type="NCBI Taxonomy" id="230812"/>
    <lineage>
        <taxon>Eukaryota</taxon>
        <taxon>Fungi</taxon>
        <taxon>Dikarya</taxon>
        <taxon>Basidiomycota</taxon>
        <taxon>Agaricomycotina</taxon>
        <taxon>Agaricomycetes</taxon>
        <taxon>Agaricomycetidae</taxon>
        <taxon>Agaricales</taxon>
        <taxon>Marasmiineae</taxon>
        <taxon>Mycenaceae</taxon>
        <taxon>Mycena</taxon>
    </lineage>
</organism>
<comment type="caution">
    <text evidence="3">The sequence shown here is derived from an EMBL/GenBank/DDBJ whole genome shotgun (WGS) entry which is preliminary data.</text>
</comment>
<keyword evidence="2" id="KW-0812">Transmembrane</keyword>
<gene>
    <name evidence="3" type="ORF">MSAN_00839300</name>
</gene>
<dbReference type="AlphaFoldDB" id="A0A8H7DD57"/>
<evidence type="ECO:0000256" key="1">
    <source>
        <dbReference type="SAM" id="MobiDB-lite"/>
    </source>
</evidence>
<evidence type="ECO:0000256" key="2">
    <source>
        <dbReference type="SAM" id="Phobius"/>
    </source>
</evidence>
<sequence>MSFPSLSQRMHILLALAPSDLVLALVLVVLVQVPVGLPRPTNRMLRSVLCLFSNICQRFGFALCTPPASEDRYPKLKLLSIIQNRDPERCSMAIPIPIPINIPIPSPERRAPNAPRSLPAAPHNKQQAASRHNKQHR</sequence>
<dbReference type="Proteomes" id="UP000623467">
    <property type="component" value="Unassembled WGS sequence"/>
</dbReference>
<protein>
    <submittedName>
        <fullName evidence="3">Uncharacterized protein</fullName>
    </submittedName>
</protein>
<accession>A0A8H7DD57</accession>